<feature type="compositionally biased region" description="Basic and acidic residues" evidence="3">
    <location>
        <begin position="345"/>
        <end position="360"/>
    </location>
</feature>
<dbReference type="SUPFAM" id="SSF52058">
    <property type="entry name" value="L domain-like"/>
    <property type="match status" value="1"/>
</dbReference>
<dbReference type="GO" id="GO:0045211">
    <property type="term" value="C:postsynaptic membrane"/>
    <property type="evidence" value="ECO:0007669"/>
    <property type="project" value="TreeGrafter"/>
</dbReference>
<reference evidence="5" key="1">
    <citation type="submission" date="2021-04" db="EMBL/GenBank/DDBJ databases">
        <authorList>
            <consortium name="Molecular Ecology Group"/>
        </authorList>
    </citation>
    <scope>NUCLEOTIDE SEQUENCE</scope>
</reference>
<keyword evidence="6" id="KW-1185">Reference proteome</keyword>
<dbReference type="InterPro" id="IPR032675">
    <property type="entry name" value="LRR_dom_sf"/>
</dbReference>
<dbReference type="GO" id="GO:0016323">
    <property type="term" value="C:basolateral plasma membrane"/>
    <property type="evidence" value="ECO:0007669"/>
    <property type="project" value="TreeGrafter"/>
</dbReference>
<feature type="compositionally biased region" description="Basic and acidic residues" evidence="3">
    <location>
        <begin position="802"/>
        <end position="819"/>
    </location>
</feature>
<feature type="region of interest" description="Disordered" evidence="3">
    <location>
        <begin position="727"/>
        <end position="748"/>
    </location>
</feature>
<gene>
    <name evidence="5" type="ORF">CUNI_LOCUS20786</name>
</gene>
<dbReference type="GO" id="GO:0043113">
    <property type="term" value="P:receptor clustering"/>
    <property type="evidence" value="ECO:0007669"/>
    <property type="project" value="TreeGrafter"/>
</dbReference>
<dbReference type="SUPFAM" id="SSF50156">
    <property type="entry name" value="PDZ domain-like"/>
    <property type="match status" value="1"/>
</dbReference>
<dbReference type="GO" id="GO:0098968">
    <property type="term" value="P:neurotransmitter receptor transport postsynaptic membrane to endosome"/>
    <property type="evidence" value="ECO:0007669"/>
    <property type="project" value="TreeGrafter"/>
</dbReference>
<dbReference type="PANTHER" id="PTHR23119:SF50">
    <property type="entry name" value="PDZ DOMAIN-CONTAINING PROTEIN"/>
    <property type="match status" value="1"/>
</dbReference>
<accession>A0A8S4A4I8</accession>
<dbReference type="InterPro" id="IPR036034">
    <property type="entry name" value="PDZ_sf"/>
</dbReference>
<dbReference type="GO" id="GO:0005912">
    <property type="term" value="C:adherens junction"/>
    <property type="evidence" value="ECO:0007669"/>
    <property type="project" value="TreeGrafter"/>
</dbReference>
<evidence type="ECO:0000256" key="3">
    <source>
        <dbReference type="SAM" id="MobiDB-lite"/>
    </source>
</evidence>
<evidence type="ECO:0000313" key="5">
    <source>
        <dbReference type="EMBL" id="CAG5135228.1"/>
    </source>
</evidence>
<feature type="compositionally biased region" description="Low complexity" evidence="3">
    <location>
        <begin position="888"/>
        <end position="899"/>
    </location>
</feature>
<sequence length="1112" mass="123977">MVKLKVLELRENHISSLPRSFSRLVELERLDIGNNELTELSDVIGGLRNLLELWCDNNQIATITRSIGKLKHLMYLDASNNQLQELPREIEGCTSLADLHLSSNDLVELPDSIGNLKNLITLKVDDNQLAFLPRTLGGLSLLSELNMSVNDLEELPASIGLLRNLRTLYADENLLRFLPAEIGSCNGITVLSLRNNKLTYIPDELGRIPRLRVLNLSDNLLQYLPFSIIKLKELQALWLTENQTRPLIPLQSEYEPETGRKILTCYLLPQGELAGKEQTATTPQIHFEFAEGSDEEGTLVRCPTPYPKELKQKVRHARSLALRQLINTDSGSGNNEDAVGDAGDDDHTARLAGATHEKDYGNSQGSDKAEMRMREGRGMRPASPRLQESHRLYRYDKEKLIKDKARMQHRLSVPEFDSGLNGILKNVQNQNRKVKQEEAFLPCRSDSVPNLTSDDSKEVKMAAKDTKTSTVSSPLTFNDIYFKQPVSQHKQRRPRRTRDYHSDTDHLSEIDLNTSEVKRSRMIPARGANSEILSVQSQPLPHLYYHQYKNSGRWKETTGCASDVGGYSGGGGSFPTANAAAAAFQRKYQQFNHSSLQNISPTDFHSRACTPDSSNHAHPNPAISSEMYKFDKRTYNDFQRHDSKINDFRRNTKSQQEYTQRTVRTKYRDIPEHTKTVVTSDELYNQSPKNDYYQCRTKSDPTINIHYSSSQTLSRPSGIYGKTLATPPPYSPAPPYVKSSNAKGEGRCTNRLSSDLAFNHRDSARSASSLAANSVIDNFIVNQQSLSPCGFHGSDPYIDLPTSDREKLGSRDFEDSDHKRQNHFCTSDSYRSHRGTPTHNSDSSSSHIGSASMTGSVYVSGRGPVGRGRSNSFDSQIEVHNNSSPAESPHSVSVYSSQSRSRKQDLHEPYSLSIDPGNYEELLTTTNQEHSSQVSSSSDSGYGHGQHVYEFIGDHLRAKGEKFSSTQEESVPAKLSINSASSSQRQVSVKGSLNVLSKDTTPAKDLSKAGPTTQEHKEQFRVTIKKNPGLGFSIAGGIGSHGNPFNEEDIGIFVTKVIPNGPASKFLRPGDKILQVNKVDFQVIDHNQAVAVLKKNNVVTLLLERVQKVNVV</sequence>
<evidence type="ECO:0000256" key="2">
    <source>
        <dbReference type="ARBA" id="ARBA00022737"/>
    </source>
</evidence>
<organism evidence="5 6">
    <name type="scientific">Candidula unifasciata</name>
    <dbReference type="NCBI Taxonomy" id="100452"/>
    <lineage>
        <taxon>Eukaryota</taxon>
        <taxon>Metazoa</taxon>
        <taxon>Spiralia</taxon>
        <taxon>Lophotrochozoa</taxon>
        <taxon>Mollusca</taxon>
        <taxon>Gastropoda</taxon>
        <taxon>Heterobranchia</taxon>
        <taxon>Euthyneura</taxon>
        <taxon>Panpulmonata</taxon>
        <taxon>Eupulmonata</taxon>
        <taxon>Stylommatophora</taxon>
        <taxon>Helicina</taxon>
        <taxon>Helicoidea</taxon>
        <taxon>Geomitridae</taxon>
        <taxon>Candidula</taxon>
    </lineage>
</organism>
<proteinExistence type="predicted"/>
<dbReference type="InterPro" id="IPR003591">
    <property type="entry name" value="Leu-rich_rpt_typical-subtyp"/>
</dbReference>
<evidence type="ECO:0000256" key="1">
    <source>
        <dbReference type="ARBA" id="ARBA00022614"/>
    </source>
</evidence>
<dbReference type="GO" id="GO:0098609">
    <property type="term" value="P:cell-cell adhesion"/>
    <property type="evidence" value="ECO:0007669"/>
    <property type="project" value="TreeGrafter"/>
</dbReference>
<evidence type="ECO:0000259" key="4">
    <source>
        <dbReference type="PROSITE" id="PS50106"/>
    </source>
</evidence>
<feature type="compositionally biased region" description="Polar residues" evidence="3">
    <location>
        <begin position="823"/>
        <end position="840"/>
    </location>
</feature>
<feature type="domain" description="PDZ" evidence="4">
    <location>
        <begin position="1019"/>
        <end position="1095"/>
    </location>
</feature>
<dbReference type="Pfam" id="PF13855">
    <property type="entry name" value="LRR_8"/>
    <property type="match status" value="2"/>
</dbReference>
<feature type="compositionally biased region" description="Low complexity" evidence="3">
    <location>
        <begin position="841"/>
        <end position="870"/>
    </location>
</feature>
<dbReference type="PROSITE" id="PS50106">
    <property type="entry name" value="PDZ"/>
    <property type="match status" value="1"/>
</dbReference>
<dbReference type="InterPro" id="IPR050614">
    <property type="entry name" value="Synaptic_Scaffolding_LAP-MAGUK"/>
</dbReference>
<feature type="compositionally biased region" description="Low complexity" evidence="3">
    <location>
        <begin position="928"/>
        <end position="941"/>
    </location>
</feature>
<feature type="non-terminal residue" evidence="5">
    <location>
        <position position="1"/>
    </location>
</feature>
<dbReference type="EMBL" id="CAJHNH020008057">
    <property type="protein sequence ID" value="CAG5135228.1"/>
    <property type="molecule type" value="Genomic_DNA"/>
</dbReference>
<dbReference type="GO" id="GO:0019901">
    <property type="term" value="F:protein kinase binding"/>
    <property type="evidence" value="ECO:0007669"/>
    <property type="project" value="TreeGrafter"/>
</dbReference>
<dbReference type="GO" id="GO:0098887">
    <property type="term" value="P:neurotransmitter receptor transport, endosome to postsynaptic membrane"/>
    <property type="evidence" value="ECO:0007669"/>
    <property type="project" value="TreeGrafter"/>
</dbReference>
<dbReference type="GO" id="GO:0045197">
    <property type="term" value="P:establishment or maintenance of epithelial cell apical/basal polarity"/>
    <property type="evidence" value="ECO:0007669"/>
    <property type="project" value="TreeGrafter"/>
</dbReference>
<dbReference type="OrthoDB" id="2187496at2759"/>
<dbReference type="Pfam" id="PF00595">
    <property type="entry name" value="PDZ"/>
    <property type="match status" value="1"/>
</dbReference>
<comment type="caution">
    <text evidence="5">The sequence shown here is derived from an EMBL/GenBank/DDBJ whole genome shotgun (WGS) entry which is preliminary data.</text>
</comment>
<feature type="region of interest" description="Disordered" evidence="3">
    <location>
        <begin position="327"/>
        <end position="368"/>
    </location>
</feature>
<dbReference type="GO" id="GO:0014069">
    <property type="term" value="C:postsynaptic density"/>
    <property type="evidence" value="ECO:0007669"/>
    <property type="project" value="TreeGrafter"/>
</dbReference>
<dbReference type="Gene3D" id="2.30.42.10">
    <property type="match status" value="1"/>
</dbReference>
<dbReference type="Proteomes" id="UP000678393">
    <property type="component" value="Unassembled WGS sequence"/>
</dbReference>
<dbReference type="SMART" id="SM00369">
    <property type="entry name" value="LRR_TYP"/>
    <property type="match status" value="8"/>
</dbReference>
<dbReference type="PANTHER" id="PTHR23119">
    <property type="entry name" value="DISCS LARGE"/>
    <property type="match status" value="1"/>
</dbReference>
<feature type="region of interest" description="Disordered" evidence="3">
    <location>
        <begin position="797"/>
        <end position="946"/>
    </location>
</feature>
<dbReference type="AlphaFoldDB" id="A0A8S4A4I8"/>
<name>A0A8S4A4I8_9EUPU</name>
<dbReference type="Pfam" id="PF23598">
    <property type="entry name" value="LRR_14"/>
    <property type="match status" value="1"/>
</dbReference>
<dbReference type="InterPro" id="IPR001478">
    <property type="entry name" value="PDZ"/>
</dbReference>
<protein>
    <recommendedName>
        <fullName evidence="4">PDZ domain-containing protein</fullName>
    </recommendedName>
</protein>
<feature type="compositionally biased region" description="Polar residues" evidence="3">
    <location>
        <begin position="871"/>
        <end position="886"/>
    </location>
</feature>
<dbReference type="InterPro" id="IPR055414">
    <property type="entry name" value="LRR_R13L4/SHOC2-like"/>
</dbReference>
<keyword evidence="2" id="KW-0677">Repeat</keyword>
<dbReference type="Gene3D" id="3.80.10.10">
    <property type="entry name" value="Ribonuclease Inhibitor"/>
    <property type="match status" value="1"/>
</dbReference>
<evidence type="ECO:0000313" key="6">
    <source>
        <dbReference type="Proteomes" id="UP000678393"/>
    </source>
</evidence>
<feature type="region of interest" description="Disordered" evidence="3">
    <location>
        <begin position="998"/>
        <end position="1017"/>
    </location>
</feature>
<keyword evidence="1" id="KW-0433">Leucine-rich repeat</keyword>
<dbReference type="SMART" id="SM00228">
    <property type="entry name" value="PDZ"/>
    <property type="match status" value="1"/>
</dbReference>
<dbReference type="CDD" id="cd06749">
    <property type="entry name" value="PDZ_densin_erbin-like"/>
    <property type="match status" value="1"/>
</dbReference>
<dbReference type="InterPro" id="IPR001611">
    <property type="entry name" value="Leu-rich_rpt"/>
</dbReference>
<dbReference type="SMART" id="SM00364">
    <property type="entry name" value="LRR_BAC"/>
    <property type="match status" value="9"/>
</dbReference>
<dbReference type="PROSITE" id="PS51450">
    <property type="entry name" value="LRR"/>
    <property type="match status" value="1"/>
</dbReference>